<dbReference type="SUPFAM" id="SSF53795">
    <property type="entry name" value="PEP carboxykinase-like"/>
    <property type="match status" value="1"/>
</dbReference>
<evidence type="ECO:0000313" key="1">
    <source>
        <dbReference type="EMBL" id="EIT86521.1"/>
    </source>
</evidence>
<evidence type="ECO:0000313" key="2">
    <source>
        <dbReference type="Proteomes" id="UP000004080"/>
    </source>
</evidence>
<dbReference type="AlphaFoldDB" id="I8J428"/>
<dbReference type="RefSeq" id="WP_007200716.1">
    <property type="nucleotide sequence ID" value="NZ_AKKV01000020.1"/>
</dbReference>
<gene>
    <name evidence="1" type="ORF">A374_03084</name>
</gene>
<proteinExistence type="predicted"/>
<dbReference type="Proteomes" id="UP000004080">
    <property type="component" value="Unassembled WGS sequence"/>
</dbReference>
<dbReference type="Gene3D" id="3.40.50.300">
    <property type="entry name" value="P-loop containing nucleotide triphosphate hydrolases"/>
    <property type="match status" value="1"/>
</dbReference>
<keyword evidence="2" id="KW-1185">Reference proteome</keyword>
<dbReference type="PATRIC" id="fig|1196324.3.peg.624"/>
<organism evidence="1 2">
    <name type="scientific">Fictibacillus macauensis ZFHKF-1</name>
    <dbReference type="NCBI Taxonomy" id="1196324"/>
    <lineage>
        <taxon>Bacteria</taxon>
        <taxon>Bacillati</taxon>
        <taxon>Bacillota</taxon>
        <taxon>Bacilli</taxon>
        <taxon>Bacillales</taxon>
        <taxon>Fictibacillaceae</taxon>
        <taxon>Fictibacillus</taxon>
    </lineage>
</organism>
<accession>I8J428</accession>
<dbReference type="EMBL" id="AKKV01000020">
    <property type="protein sequence ID" value="EIT86521.1"/>
    <property type="molecule type" value="Genomic_DNA"/>
</dbReference>
<keyword evidence="1" id="KW-0418">Kinase</keyword>
<comment type="caution">
    <text evidence="1">The sequence shown here is derived from an EMBL/GenBank/DDBJ whole genome shotgun (WGS) entry which is preliminary data.</text>
</comment>
<reference evidence="1 2" key="1">
    <citation type="journal article" date="2012" name="J. Bacteriol.">
        <title>Genome of Bacillus macauensis ZFHKF-1, a Long-Chain-Forming Bacterium.</title>
        <authorList>
            <person name="Cai L."/>
            <person name="Zhang T."/>
        </authorList>
    </citation>
    <scope>NUCLEOTIDE SEQUENCE [LARGE SCALE GENOMIC DNA]</scope>
    <source>
        <strain evidence="1 2">ZFHKF-1</strain>
    </source>
</reference>
<protein>
    <submittedName>
        <fullName evidence="1">HPr kinase</fullName>
    </submittedName>
</protein>
<dbReference type="OrthoDB" id="5430844at2"/>
<dbReference type="STRING" id="1196324.A374_03084"/>
<keyword evidence="1" id="KW-0808">Transferase</keyword>
<dbReference type="eggNOG" id="COG1493">
    <property type="taxonomic scope" value="Bacteria"/>
</dbReference>
<dbReference type="GO" id="GO:0016301">
    <property type="term" value="F:kinase activity"/>
    <property type="evidence" value="ECO:0007669"/>
    <property type="project" value="UniProtKB-KW"/>
</dbReference>
<sequence>MTKSYYAFGLTIESDLELQELQKLSDATEVDVNVTFTDLQSAWDKIEGQPGKFAVKGQTVMFNVPDTAIFRIEKGERIEISPVQQYMEDKMRLYVLGTCMGVILMQRQTLSLHGSAIAIDGKAYVFVGHSGAGKSTLASAFISKGYPLLSDDIVPITMYHGQVPYVLPSYPQQKLWKESLTQLGMEASYDPLFERENKFAVPLGHAFYNEPLPLGGIIELFQMDDEGVVMEDVSKLEKLQMIYRHTFRQSLLGKMDLIQWHLSTATALTHNLDCYRIYRTKGRFTAYEMVSVLVETLVKKEEVTL</sequence>
<dbReference type="InterPro" id="IPR027417">
    <property type="entry name" value="P-loop_NTPase"/>
</dbReference>
<name>I8J428_9BACL</name>